<dbReference type="EMBL" id="DF820474">
    <property type="protein sequence ID" value="GAK60659.1"/>
    <property type="molecule type" value="Genomic_DNA"/>
</dbReference>
<protein>
    <submittedName>
        <fullName evidence="4">DegT/DnrJ/EryC1/StrS aminotransferase family protein</fullName>
    </submittedName>
</protein>
<dbReference type="HOGENOM" id="CLU_033332_7_2_0"/>
<accession>A0A081C7V4</accession>
<keyword evidence="5" id="KW-1185">Reference proteome</keyword>
<keyword evidence="4" id="KW-0808">Transferase</keyword>
<evidence type="ECO:0000313" key="4">
    <source>
        <dbReference type="EMBL" id="GAK60659.1"/>
    </source>
</evidence>
<dbReference type="PANTHER" id="PTHR30244">
    <property type="entry name" value="TRANSAMINASE"/>
    <property type="match status" value="1"/>
</dbReference>
<feature type="modified residue" description="N6-(pyridoxal phosphate)lysine" evidence="2">
    <location>
        <position position="182"/>
    </location>
</feature>
<dbReference type="InterPro" id="IPR000653">
    <property type="entry name" value="DegT/StrS_aminotransferase"/>
</dbReference>
<dbReference type="eggNOG" id="COG0399">
    <property type="taxonomic scope" value="Bacteria"/>
</dbReference>
<comment type="similarity">
    <text evidence="3">Belongs to the DegT/DnrJ/EryC1 family.</text>
</comment>
<dbReference type="Proteomes" id="UP000030661">
    <property type="component" value="Unassembled WGS sequence"/>
</dbReference>
<keyword evidence="2 3" id="KW-0663">Pyridoxal phosphate</keyword>
<reference evidence="4 5" key="1">
    <citation type="journal article" date="2015" name="PeerJ">
        <title>First genomic representation of candidate bacterial phylum KSB3 points to enhanced environmental sensing as a trigger of wastewater bulking.</title>
        <authorList>
            <person name="Sekiguchi Y."/>
            <person name="Ohashi A."/>
            <person name="Parks D.H."/>
            <person name="Yamauchi T."/>
            <person name="Tyson G.W."/>
            <person name="Hugenholtz P."/>
        </authorList>
    </citation>
    <scope>NUCLEOTIDE SEQUENCE [LARGE SCALE GENOMIC DNA]</scope>
</reference>
<name>A0A081C7V4_VECG1</name>
<dbReference type="PANTHER" id="PTHR30244:SF34">
    <property type="entry name" value="DTDP-4-AMINO-4,6-DIDEOXYGALACTOSE TRANSAMINASE"/>
    <property type="match status" value="1"/>
</dbReference>
<dbReference type="Gene3D" id="3.90.1150.10">
    <property type="entry name" value="Aspartate Aminotransferase, domain 1"/>
    <property type="match status" value="1"/>
</dbReference>
<dbReference type="GO" id="GO:0000271">
    <property type="term" value="P:polysaccharide biosynthetic process"/>
    <property type="evidence" value="ECO:0007669"/>
    <property type="project" value="TreeGrafter"/>
</dbReference>
<sequence length="371" mass="41144">MRPIPLIRPYITEEVKTKVCEVLDSGYLTEGPVAKELEEAFTSYVGCKHSIAVTSCTTGLEIALRALQIGSGDEVIVPDYTYPATADVVAIVGATIVLVDVSPATMLIDYDRLEEAITDRTKAIIPVSLFGNPLDYDRLTALQHKYGVAIIEDAACAIGAEYKGVKVGNQADIAVFSLHPRKFITTGEGGMIVTNHFQSAEWMRSYKHFGMGVQDSRLTTSFDRIGTNYKLSDLLAAVGVVQMRHIHELLQRRLELAHNYRNLLQGRSTITIPETTSSGAHSYQSFCILIEERNRIMQQLRAEGIEVQIGTYALHQHPAFISGNACRIHGKLTGSQYAFEHCLTLPLFHELTYEDQQRIVDTLCNALQGRL</sequence>
<evidence type="ECO:0000313" key="5">
    <source>
        <dbReference type="Proteomes" id="UP000030661"/>
    </source>
</evidence>
<dbReference type="SUPFAM" id="SSF53383">
    <property type="entry name" value="PLP-dependent transferases"/>
    <property type="match status" value="1"/>
</dbReference>
<dbReference type="Pfam" id="PF01041">
    <property type="entry name" value="DegT_DnrJ_EryC1"/>
    <property type="match status" value="1"/>
</dbReference>
<feature type="active site" description="Proton acceptor" evidence="1">
    <location>
        <position position="182"/>
    </location>
</feature>
<dbReference type="GO" id="GO:0008483">
    <property type="term" value="F:transaminase activity"/>
    <property type="evidence" value="ECO:0007669"/>
    <property type="project" value="UniProtKB-KW"/>
</dbReference>
<keyword evidence="4" id="KW-0032">Aminotransferase</keyword>
<dbReference type="CDD" id="cd00616">
    <property type="entry name" value="AHBA_syn"/>
    <property type="match status" value="1"/>
</dbReference>
<dbReference type="GO" id="GO:0030170">
    <property type="term" value="F:pyridoxal phosphate binding"/>
    <property type="evidence" value="ECO:0007669"/>
    <property type="project" value="TreeGrafter"/>
</dbReference>
<dbReference type="Gene3D" id="3.40.640.10">
    <property type="entry name" value="Type I PLP-dependent aspartate aminotransferase-like (Major domain)"/>
    <property type="match status" value="1"/>
</dbReference>
<dbReference type="STRING" id="1499967.U27_00556"/>
<evidence type="ECO:0000256" key="2">
    <source>
        <dbReference type="PIRSR" id="PIRSR000390-2"/>
    </source>
</evidence>
<organism evidence="4 5">
    <name type="scientific">Vecturithrix granuli</name>
    <dbReference type="NCBI Taxonomy" id="1499967"/>
    <lineage>
        <taxon>Bacteria</taxon>
        <taxon>Candidatus Moduliflexota</taxon>
        <taxon>Candidatus Vecturitrichia</taxon>
        <taxon>Candidatus Vecturitrichales</taxon>
        <taxon>Candidatus Vecturitrichaceae</taxon>
        <taxon>Candidatus Vecturithrix</taxon>
    </lineage>
</organism>
<dbReference type="InterPro" id="IPR015421">
    <property type="entry name" value="PyrdxlP-dep_Trfase_major"/>
</dbReference>
<dbReference type="PIRSF" id="PIRSF000390">
    <property type="entry name" value="PLP_StrS"/>
    <property type="match status" value="1"/>
</dbReference>
<gene>
    <name evidence="4" type="ORF">U27_00556</name>
</gene>
<dbReference type="InterPro" id="IPR015422">
    <property type="entry name" value="PyrdxlP-dep_Trfase_small"/>
</dbReference>
<dbReference type="AlphaFoldDB" id="A0A081C7V4"/>
<proteinExistence type="inferred from homology"/>
<evidence type="ECO:0000256" key="3">
    <source>
        <dbReference type="RuleBase" id="RU004508"/>
    </source>
</evidence>
<dbReference type="InterPro" id="IPR015424">
    <property type="entry name" value="PyrdxlP-dep_Trfase"/>
</dbReference>
<evidence type="ECO:0000256" key="1">
    <source>
        <dbReference type="PIRSR" id="PIRSR000390-1"/>
    </source>
</evidence>